<dbReference type="EMBL" id="DWXE01000039">
    <property type="protein sequence ID" value="HJB91672.1"/>
    <property type="molecule type" value="Genomic_DNA"/>
</dbReference>
<dbReference type="Proteomes" id="UP000886883">
    <property type="component" value="Unassembled WGS sequence"/>
</dbReference>
<accession>A0A9D2SEH4</accession>
<proteinExistence type="predicted"/>
<evidence type="ECO:0000313" key="3">
    <source>
        <dbReference type="Proteomes" id="UP000886883"/>
    </source>
</evidence>
<evidence type="ECO:0000256" key="1">
    <source>
        <dbReference type="SAM" id="Phobius"/>
    </source>
</evidence>
<protein>
    <submittedName>
        <fullName evidence="2">Pro-sigmaK processing inhibitor BofA family protein</fullName>
    </submittedName>
</protein>
<feature type="transmembrane region" description="Helical" evidence="1">
    <location>
        <begin position="12"/>
        <end position="30"/>
    </location>
</feature>
<dbReference type="AlphaFoldDB" id="A0A9D2SEH4"/>
<sequence length="71" mass="8029">MPELPVKNWTEHFLNFMLRAIFGMIAIYLVNSFLQGRGVEESVGINPFSFLTSGLLGFPGIALLYGIRFYL</sequence>
<gene>
    <name evidence="2" type="ORF">H9763_09465</name>
</gene>
<keyword evidence="1" id="KW-0812">Transmembrane</keyword>
<reference evidence="2" key="1">
    <citation type="journal article" date="2021" name="PeerJ">
        <title>Extensive microbial diversity within the chicken gut microbiome revealed by metagenomics and culture.</title>
        <authorList>
            <person name="Gilroy R."/>
            <person name="Ravi A."/>
            <person name="Getino M."/>
            <person name="Pursley I."/>
            <person name="Horton D.L."/>
            <person name="Alikhan N.F."/>
            <person name="Baker D."/>
            <person name="Gharbi K."/>
            <person name="Hall N."/>
            <person name="Watson M."/>
            <person name="Adriaenssens E.M."/>
            <person name="Foster-Nyarko E."/>
            <person name="Jarju S."/>
            <person name="Secka A."/>
            <person name="Antonio M."/>
            <person name="Oren A."/>
            <person name="Chaudhuri R.R."/>
            <person name="La Ragione R."/>
            <person name="Hildebrand F."/>
            <person name="Pallen M.J."/>
        </authorList>
    </citation>
    <scope>NUCLEOTIDE SEQUENCE</scope>
    <source>
        <strain evidence="2">USAMLcec3-2134</strain>
    </source>
</reference>
<evidence type="ECO:0000313" key="2">
    <source>
        <dbReference type="EMBL" id="HJB91672.1"/>
    </source>
</evidence>
<dbReference type="Pfam" id="PF07441">
    <property type="entry name" value="BofA"/>
    <property type="match status" value="1"/>
</dbReference>
<reference evidence="2" key="2">
    <citation type="submission" date="2021-04" db="EMBL/GenBank/DDBJ databases">
        <authorList>
            <person name="Gilroy R."/>
        </authorList>
    </citation>
    <scope>NUCLEOTIDE SEQUENCE</scope>
    <source>
        <strain evidence="2">USAMLcec3-2134</strain>
    </source>
</reference>
<name>A0A9D2SEH4_9FIRM</name>
<feature type="transmembrane region" description="Helical" evidence="1">
    <location>
        <begin position="50"/>
        <end position="70"/>
    </location>
</feature>
<dbReference type="InterPro" id="IPR010001">
    <property type="entry name" value="BofA"/>
</dbReference>
<keyword evidence="1" id="KW-0472">Membrane</keyword>
<organism evidence="2 3">
    <name type="scientific">Candidatus Eisenbergiella merdigallinarum</name>
    <dbReference type="NCBI Taxonomy" id="2838552"/>
    <lineage>
        <taxon>Bacteria</taxon>
        <taxon>Bacillati</taxon>
        <taxon>Bacillota</taxon>
        <taxon>Clostridia</taxon>
        <taxon>Lachnospirales</taxon>
        <taxon>Lachnospiraceae</taxon>
        <taxon>Eisenbergiella</taxon>
    </lineage>
</organism>
<keyword evidence="1" id="KW-1133">Transmembrane helix</keyword>
<comment type="caution">
    <text evidence="2">The sequence shown here is derived from an EMBL/GenBank/DDBJ whole genome shotgun (WGS) entry which is preliminary data.</text>
</comment>